<reference evidence="3 4" key="1">
    <citation type="journal article" date="2017" name="Curr. Biol.">
        <title>Genome architecture and evolution of a unichromosomal asexual nematode.</title>
        <authorList>
            <person name="Fradin H."/>
            <person name="Zegar C."/>
            <person name="Gutwein M."/>
            <person name="Lucas J."/>
            <person name="Kovtun M."/>
            <person name="Corcoran D."/>
            <person name="Baugh L.R."/>
            <person name="Kiontke K."/>
            <person name="Gunsalus K."/>
            <person name="Fitch D.H."/>
            <person name="Piano F."/>
        </authorList>
    </citation>
    <scope>NUCLEOTIDE SEQUENCE [LARGE SCALE GENOMIC DNA]</scope>
    <source>
        <strain evidence="3">PF1309</strain>
    </source>
</reference>
<comment type="caution">
    <text evidence="3">The sequence shown here is derived from an EMBL/GenBank/DDBJ whole genome shotgun (WGS) entry which is preliminary data.</text>
</comment>
<gene>
    <name evidence="3" type="ORF">WR25_20806</name>
</gene>
<keyword evidence="1" id="KW-1133">Transmembrane helix</keyword>
<evidence type="ECO:0000313" key="3">
    <source>
        <dbReference type="EMBL" id="PAV69240.1"/>
    </source>
</evidence>
<feature type="transmembrane region" description="Helical" evidence="1">
    <location>
        <begin position="105"/>
        <end position="125"/>
    </location>
</feature>
<evidence type="ECO:0000256" key="1">
    <source>
        <dbReference type="SAM" id="Phobius"/>
    </source>
</evidence>
<accession>A0A2A2K5Q9</accession>
<protein>
    <submittedName>
        <fullName evidence="3">Uncharacterized protein</fullName>
    </submittedName>
</protein>
<feature type="transmembrane region" description="Helical" evidence="1">
    <location>
        <begin position="74"/>
        <end position="93"/>
    </location>
</feature>
<feature type="chain" id="PRO_5013353597" evidence="2">
    <location>
        <begin position="20"/>
        <end position="352"/>
    </location>
</feature>
<keyword evidence="2" id="KW-0732">Signal</keyword>
<feature type="transmembrane region" description="Helical" evidence="1">
    <location>
        <begin position="254"/>
        <end position="273"/>
    </location>
</feature>
<keyword evidence="4" id="KW-1185">Reference proteome</keyword>
<keyword evidence="1" id="KW-0472">Membrane</keyword>
<dbReference type="Proteomes" id="UP000218231">
    <property type="component" value="Unassembled WGS sequence"/>
</dbReference>
<feature type="transmembrane region" description="Helical" evidence="1">
    <location>
        <begin position="224"/>
        <end position="248"/>
    </location>
</feature>
<sequence length="352" mass="38307">MSAGLLFVLTIPVFAMVGAYDRGSTLPNVMPMSMLLFITSLQSPFTREAWLSPAGFATFDEFERTALSDAMRRAYLIDILVVSMLFVWLMLASRLDWPMPATTSQWGAIGYATVMTMLTLPVLFAEFMRLDALVGWTGIPALSQHPPRRRPLRWPATIALALAFAGIALSLSRGMQTPLALAGYGIEMLGFMLAMVVKIVGPLKPYGGVEKADEWDRAVRARAYLSTFAVFAITTMLALFALMAGLALDWPKPALMQGAAQTLFLLFTILNATPAAQASWAVRWQQDDDQAGLWPLPVLVASSHRKIPACAGMTDMATSITPAATTLPSRSCRATPAARAGGRCCPRYPPRR</sequence>
<feature type="transmembrane region" description="Helical" evidence="1">
    <location>
        <begin position="184"/>
        <end position="203"/>
    </location>
</feature>
<name>A0A2A2K5Q9_9BILA</name>
<organism evidence="3 4">
    <name type="scientific">Diploscapter pachys</name>
    <dbReference type="NCBI Taxonomy" id="2018661"/>
    <lineage>
        <taxon>Eukaryota</taxon>
        <taxon>Metazoa</taxon>
        <taxon>Ecdysozoa</taxon>
        <taxon>Nematoda</taxon>
        <taxon>Chromadorea</taxon>
        <taxon>Rhabditida</taxon>
        <taxon>Rhabditina</taxon>
        <taxon>Rhabditomorpha</taxon>
        <taxon>Rhabditoidea</taxon>
        <taxon>Rhabditidae</taxon>
        <taxon>Diploscapter</taxon>
    </lineage>
</organism>
<feature type="transmembrane region" description="Helical" evidence="1">
    <location>
        <begin position="152"/>
        <end position="172"/>
    </location>
</feature>
<proteinExistence type="predicted"/>
<keyword evidence="1" id="KW-0812">Transmembrane</keyword>
<evidence type="ECO:0000313" key="4">
    <source>
        <dbReference type="Proteomes" id="UP000218231"/>
    </source>
</evidence>
<dbReference type="EMBL" id="LIAE01009573">
    <property type="protein sequence ID" value="PAV69240.1"/>
    <property type="molecule type" value="Genomic_DNA"/>
</dbReference>
<feature type="signal peptide" evidence="2">
    <location>
        <begin position="1"/>
        <end position="19"/>
    </location>
</feature>
<dbReference type="AlphaFoldDB" id="A0A2A2K5Q9"/>
<evidence type="ECO:0000256" key="2">
    <source>
        <dbReference type="SAM" id="SignalP"/>
    </source>
</evidence>